<keyword evidence="2" id="KW-0472">Membrane</keyword>
<organism evidence="4 5">
    <name type="scientific">Halovulum marinum</name>
    <dbReference type="NCBI Taxonomy" id="2662447"/>
    <lineage>
        <taxon>Bacteria</taxon>
        <taxon>Pseudomonadati</taxon>
        <taxon>Pseudomonadota</taxon>
        <taxon>Alphaproteobacteria</taxon>
        <taxon>Rhodobacterales</taxon>
        <taxon>Paracoccaceae</taxon>
        <taxon>Halovulum</taxon>
    </lineage>
</organism>
<name>A0A6L5Z7N0_9RHOB</name>
<keyword evidence="2" id="KW-0812">Transmembrane</keyword>
<dbReference type="Gene3D" id="1.50.10.10">
    <property type="match status" value="1"/>
</dbReference>
<dbReference type="SUPFAM" id="SSF48208">
    <property type="entry name" value="Six-hairpin glycosidases"/>
    <property type="match status" value="1"/>
</dbReference>
<dbReference type="InterPro" id="IPR012341">
    <property type="entry name" value="6hp_glycosidase-like_sf"/>
</dbReference>
<dbReference type="GO" id="GO:0005975">
    <property type="term" value="P:carbohydrate metabolic process"/>
    <property type="evidence" value="ECO:0007669"/>
    <property type="project" value="InterPro"/>
</dbReference>
<accession>A0A6L5Z7N0</accession>
<dbReference type="GO" id="GO:0004553">
    <property type="term" value="F:hydrolase activity, hydrolyzing O-glycosyl compounds"/>
    <property type="evidence" value="ECO:0007669"/>
    <property type="project" value="UniProtKB-ARBA"/>
</dbReference>
<dbReference type="RefSeq" id="WP_154449607.1">
    <property type="nucleotide sequence ID" value="NZ_WIND01000041.1"/>
</dbReference>
<dbReference type="EMBL" id="WIND01000041">
    <property type="protein sequence ID" value="MSU92104.1"/>
    <property type="molecule type" value="Genomic_DNA"/>
</dbReference>
<dbReference type="PANTHER" id="PTHR31616:SF0">
    <property type="entry name" value="GLUCAN 1,4-ALPHA-GLUCOSIDASE"/>
    <property type="match status" value="1"/>
</dbReference>
<gene>
    <name evidence="4" type="ORF">GE300_21410</name>
</gene>
<dbReference type="InterPro" id="IPR011613">
    <property type="entry name" value="GH15-like"/>
</dbReference>
<keyword evidence="2" id="KW-1133">Transmembrane helix</keyword>
<evidence type="ECO:0000313" key="4">
    <source>
        <dbReference type="EMBL" id="MSU92104.1"/>
    </source>
</evidence>
<evidence type="ECO:0000256" key="1">
    <source>
        <dbReference type="SAM" id="MobiDB-lite"/>
    </source>
</evidence>
<keyword evidence="4" id="KW-0378">Hydrolase</keyword>
<feature type="compositionally biased region" description="Basic and acidic residues" evidence="1">
    <location>
        <begin position="608"/>
        <end position="617"/>
    </location>
</feature>
<protein>
    <submittedName>
        <fullName evidence="4">Glycoside hydrolase family 15 protein</fullName>
    </submittedName>
</protein>
<evidence type="ECO:0000259" key="3">
    <source>
        <dbReference type="Pfam" id="PF00723"/>
    </source>
</evidence>
<comment type="caution">
    <text evidence="4">The sequence shown here is derived from an EMBL/GenBank/DDBJ whole genome shotgun (WGS) entry which is preliminary data.</text>
</comment>
<dbReference type="InterPro" id="IPR008928">
    <property type="entry name" value="6-hairpin_glycosidase_sf"/>
</dbReference>
<proteinExistence type="predicted"/>
<evidence type="ECO:0000256" key="2">
    <source>
        <dbReference type="SAM" id="Phobius"/>
    </source>
</evidence>
<keyword evidence="5" id="KW-1185">Reference proteome</keyword>
<dbReference type="Pfam" id="PF00723">
    <property type="entry name" value="Glyco_hydro_15"/>
    <property type="match status" value="1"/>
</dbReference>
<feature type="domain" description="GH15-like" evidence="3">
    <location>
        <begin position="216"/>
        <end position="574"/>
    </location>
</feature>
<evidence type="ECO:0000313" key="5">
    <source>
        <dbReference type="Proteomes" id="UP000474957"/>
    </source>
</evidence>
<sequence>MPVRKDGYLPLRDYALLGDCHGAALVGRDGAVDWFCPGRFDAQPVCWALLDATKGATFRIAPTAPFESERAYLDGSNILCTVFTTSRGRVQVTDFLPVRSAADTPEPFVDLEAPGWLVRVVEALEGQCNLDVAFEPGACAFDPEAGARPDMRLFQAGAPSAERVRSELALAEGERRAFVLAPLDAVADAPAEQADALLRSTSEFWRDWSGASRYTGPYRAAVERSALALKALTYAPTGAIVAAPTTSLPEDIGGERNWDYRFNWLRDSAFILQALGGLGYDAEAGRYCDFLGRCCAQCLPDLRILYGIEEGSLVGERCLDHLDGYAGSKPVRVGNAAAGQAQLDIYGEVADWALAYRVLGGPIDETLRAILEGIADHVAQVWRKADQGIWEMRGEPRHYVHGKAMAWVALDRAIRLLGEREAWCQARREILEALISHADDGDEGGFRQTFAGGGMDAALLLLPLLDLPLSDDALDRTVRGVERNLREGDYVLRYRLEDTDDGLSGGEGAFLICSFWLVDALLCTGRADEARALFERLLDKANDVGLYAEEIDLDDHAFLGNFPQAFTHLALINSAINLDLHARGGGRALRGTHADRTARAVPGAGGDVRLDRRDDASPHPPVSRYADVDLKRESHEITSHGRRGVPLAAMGSGEVRNHEVEECARCGGRFPAPGVERGDRLYCCDKCALGPSPGMKARMMARMVPMLAGLVGAGALAGWLAARGSRRT</sequence>
<dbReference type="Proteomes" id="UP000474957">
    <property type="component" value="Unassembled WGS sequence"/>
</dbReference>
<dbReference type="AlphaFoldDB" id="A0A6L5Z7N0"/>
<dbReference type="PANTHER" id="PTHR31616">
    <property type="entry name" value="TREHALASE"/>
    <property type="match status" value="1"/>
</dbReference>
<reference evidence="4 5" key="1">
    <citation type="submission" date="2019-10" db="EMBL/GenBank/DDBJ databases">
        <title>Cognatihalovulum marinum gen. nov. sp. nov., a new member of the family Rhodobacteraceae isolated from deep seawater of the Northwest Indian Ocean.</title>
        <authorList>
            <person name="Ruan C."/>
            <person name="Wang J."/>
            <person name="Zheng X."/>
            <person name="Song L."/>
            <person name="Zhu Y."/>
            <person name="Huang Y."/>
            <person name="Lu Z."/>
            <person name="Du W."/>
            <person name="Huang L."/>
            <person name="Dai X."/>
        </authorList>
    </citation>
    <scope>NUCLEOTIDE SEQUENCE [LARGE SCALE GENOMIC DNA]</scope>
    <source>
        <strain evidence="4 5">2CG4</strain>
    </source>
</reference>
<feature type="region of interest" description="Disordered" evidence="1">
    <location>
        <begin position="591"/>
        <end position="624"/>
    </location>
</feature>
<feature type="transmembrane region" description="Helical" evidence="2">
    <location>
        <begin position="703"/>
        <end position="722"/>
    </location>
</feature>